<gene>
    <name evidence="2" type="ORF">GCM10022295_07190</name>
</gene>
<evidence type="ECO:0000256" key="1">
    <source>
        <dbReference type="SAM" id="MobiDB-lite"/>
    </source>
</evidence>
<feature type="compositionally biased region" description="Low complexity" evidence="1">
    <location>
        <begin position="45"/>
        <end position="54"/>
    </location>
</feature>
<dbReference type="RefSeq" id="WP_346180180.1">
    <property type="nucleotide sequence ID" value="NZ_BAABCE010000001.1"/>
</dbReference>
<feature type="compositionally biased region" description="Acidic residues" evidence="1">
    <location>
        <begin position="72"/>
        <end position="81"/>
    </location>
</feature>
<reference evidence="3" key="1">
    <citation type="journal article" date="2019" name="Int. J. Syst. Evol. Microbiol.">
        <title>The Global Catalogue of Microorganisms (GCM) 10K type strain sequencing project: providing services to taxonomists for standard genome sequencing and annotation.</title>
        <authorList>
            <consortium name="The Broad Institute Genomics Platform"/>
            <consortium name="The Broad Institute Genome Sequencing Center for Infectious Disease"/>
            <person name="Wu L."/>
            <person name="Ma J."/>
        </authorList>
    </citation>
    <scope>NUCLEOTIDE SEQUENCE [LARGE SCALE GENOMIC DNA]</scope>
    <source>
        <strain evidence="3">JCM 17656</strain>
    </source>
</reference>
<comment type="caution">
    <text evidence="2">The sequence shown here is derived from an EMBL/GenBank/DDBJ whole genome shotgun (WGS) entry which is preliminary data.</text>
</comment>
<feature type="compositionally biased region" description="Basic and acidic residues" evidence="1">
    <location>
        <begin position="61"/>
        <end position="71"/>
    </location>
</feature>
<dbReference type="Proteomes" id="UP001500707">
    <property type="component" value="Unassembled WGS sequence"/>
</dbReference>
<evidence type="ECO:0000313" key="2">
    <source>
        <dbReference type="EMBL" id="GAA3527720.1"/>
    </source>
</evidence>
<proteinExistence type="predicted"/>
<sequence>MRVRLTDGTHEVEIKAKGYSRRRLDDAEAAALRMLDALRADRPTEPGTTFGFTPDVVLDSTAERAEPYDDGRDQDDEDDDA</sequence>
<keyword evidence="3" id="KW-1185">Reference proteome</keyword>
<dbReference type="EMBL" id="BAABCE010000001">
    <property type="protein sequence ID" value="GAA3527720.1"/>
    <property type="molecule type" value="Genomic_DNA"/>
</dbReference>
<accession>A0ABP6V2N7</accession>
<feature type="region of interest" description="Disordered" evidence="1">
    <location>
        <begin position="42"/>
        <end position="81"/>
    </location>
</feature>
<evidence type="ECO:0000313" key="3">
    <source>
        <dbReference type="Proteomes" id="UP001500707"/>
    </source>
</evidence>
<protein>
    <submittedName>
        <fullName evidence="2">Uncharacterized protein</fullName>
    </submittedName>
</protein>
<organism evidence="2 3">
    <name type="scientific">Streptomyces osmaniensis</name>
    <dbReference type="NCBI Taxonomy" id="593134"/>
    <lineage>
        <taxon>Bacteria</taxon>
        <taxon>Bacillati</taxon>
        <taxon>Actinomycetota</taxon>
        <taxon>Actinomycetes</taxon>
        <taxon>Kitasatosporales</taxon>
        <taxon>Streptomycetaceae</taxon>
        <taxon>Streptomyces</taxon>
    </lineage>
</organism>
<name>A0ABP6V2N7_9ACTN</name>